<protein>
    <recommendedName>
        <fullName evidence="4">Lipoprotein</fullName>
    </recommendedName>
</protein>
<dbReference type="Proteomes" id="UP000010366">
    <property type="component" value="Chromosome"/>
</dbReference>
<accession>K9UK06</accession>
<feature type="chain" id="PRO_5003936588" description="Lipoprotein" evidence="1">
    <location>
        <begin position="18"/>
        <end position="158"/>
    </location>
</feature>
<organism evidence="2 3">
    <name type="scientific">Chamaesiphon minutus (strain ATCC 27169 / PCC 6605)</name>
    <dbReference type="NCBI Taxonomy" id="1173020"/>
    <lineage>
        <taxon>Bacteria</taxon>
        <taxon>Bacillati</taxon>
        <taxon>Cyanobacteriota</taxon>
        <taxon>Cyanophyceae</taxon>
        <taxon>Gomontiellales</taxon>
        <taxon>Chamaesiphonaceae</taxon>
        <taxon>Chamaesiphon</taxon>
    </lineage>
</organism>
<evidence type="ECO:0008006" key="4">
    <source>
        <dbReference type="Google" id="ProtNLM"/>
    </source>
</evidence>
<evidence type="ECO:0000313" key="3">
    <source>
        <dbReference type="Proteomes" id="UP000010366"/>
    </source>
</evidence>
<dbReference type="PROSITE" id="PS51257">
    <property type="entry name" value="PROKAR_LIPOPROTEIN"/>
    <property type="match status" value="1"/>
</dbReference>
<name>K9UK06_CHAP6</name>
<reference evidence="2 3" key="1">
    <citation type="submission" date="2012-05" db="EMBL/GenBank/DDBJ databases">
        <title>Finished chromosome of genome of Chamaesiphon sp. PCC 6605.</title>
        <authorList>
            <consortium name="US DOE Joint Genome Institute"/>
            <person name="Gugger M."/>
            <person name="Coursin T."/>
            <person name="Rippka R."/>
            <person name="Tandeau De Marsac N."/>
            <person name="Huntemann M."/>
            <person name="Wei C.-L."/>
            <person name="Han J."/>
            <person name="Detter J.C."/>
            <person name="Han C."/>
            <person name="Tapia R."/>
            <person name="Chen A."/>
            <person name="Kyrpides N."/>
            <person name="Mavromatis K."/>
            <person name="Markowitz V."/>
            <person name="Szeto E."/>
            <person name="Ivanova N."/>
            <person name="Pagani I."/>
            <person name="Pati A."/>
            <person name="Goodwin L."/>
            <person name="Nordberg H.P."/>
            <person name="Cantor M.N."/>
            <person name="Hua S.X."/>
            <person name="Woyke T."/>
            <person name="Kerfeld C.A."/>
        </authorList>
    </citation>
    <scope>NUCLEOTIDE SEQUENCE [LARGE SCALE GENOMIC DNA]</scope>
    <source>
        <strain evidence="3">ATCC 27169 / PCC 6605</strain>
    </source>
</reference>
<dbReference type="KEGG" id="cmp:Cha6605_4499"/>
<evidence type="ECO:0000256" key="1">
    <source>
        <dbReference type="SAM" id="SignalP"/>
    </source>
</evidence>
<dbReference type="OrthoDB" id="572662at2"/>
<dbReference type="AlphaFoldDB" id="K9UK06"/>
<dbReference type="EMBL" id="CP003600">
    <property type="protein sequence ID" value="AFY95427.1"/>
    <property type="molecule type" value="Genomic_DNA"/>
</dbReference>
<dbReference type="RefSeq" id="WP_015161527.1">
    <property type="nucleotide sequence ID" value="NC_019697.1"/>
</dbReference>
<keyword evidence="3" id="KW-1185">Reference proteome</keyword>
<gene>
    <name evidence="2" type="ORF">Cha6605_4499</name>
</gene>
<evidence type="ECO:0000313" key="2">
    <source>
        <dbReference type="EMBL" id="AFY95427.1"/>
    </source>
</evidence>
<dbReference type="HOGENOM" id="CLU_140872_0_0_3"/>
<sequence length="158" mass="17163">MKSFKVQQVATLATAIAASFLTVSCTSSKITQCANTIEVVNQTVVSTKAISNSGTKGDIQTIEKLVEIFDKAANDLEAVNVSDEKLNTYKNQFLAMYKGTTDVTKQLIVSIKERKSTKVNEGLKKYASSVSPELDLVTGLNQYCQEPDKKSVSLVSID</sequence>
<dbReference type="STRING" id="1173020.Cha6605_4499"/>
<proteinExistence type="predicted"/>
<feature type="signal peptide" evidence="1">
    <location>
        <begin position="1"/>
        <end position="17"/>
    </location>
</feature>
<keyword evidence="1" id="KW-0732">Signal</keyword>